<comment type="caution">
    <text evidence="2">The sequence shown here is derived from an EMBL/GenBank/DDBJ whole genome shotgun (WGS) entry which is preliminary data.</text>
</comment>
<evidence type="ECO:0000313" key="2">
    <source>
        <dbReference type="EMBL" id="GEB51982.1"/>
    </source>
</evidence>
<keyword evidence="3" id="KW-1185">Reference proteome</keyword>
<evidence type="ECO:0000256" key="1">
    <source>
        <dbReference type="SAM" id="MobiDB-lite"/>
    </source>
</evidence>
<evidence type="ECO:0000313" key="3">
    <source>
        <dbReference type="Proteomes" id="UP000319210"/>
    </source>
</evidence>
<sequence>MDVDELGQTVAFPERGDPRPLVRTPVPAPVPGPALAHVLGPALAPVLTPLLGPAPAPVLVRGPASVRRWVPLPCSRFGPWARSGPCFRLCPRLLAGLLRACAHVRGR</sequence>
<proteinExistence type="predicted"/>
<dbReference type="Proteomes" id="UP000319210">
    <property type="component" value="Unassembled WGS sequence"/>
</dbReference>
<name>A0A4Y3R377_STRCI</name>
<dbReference type="EMBL" id="BJMM01000025">
    <property type="protein sequence ID" value="GEB51982.1"/>
    <property type="molecule type" value="Genomic_DNA"/>
</dbReference>
<organism evidence="2 3">
    <name type="scientific">Streptomyces cacaoi</name>
    <dbReference type="NCBI Taxonomy" id="1898"/>
    <lineage>
        <taxon>Bacteria</taxon>
        <taxon>Bacillati</taxon>
        <taxon>Actinomycetota</taxon>
        <taxon>Actinomycetes</taxon>
        <taxon>Kitasatosporales</taxon>
        <taxon>Streptomycetaceae</taxon>
        <taxon>Streptomyces</taxon>
    </lineage>
</organism>
<accession>A0A4Y3R377</accession>
<protein>
    <submittedName>
        <fullName evidence="2">Uncharacterized protein</fullName>
    </submittedName>
</protein>
<gene>
    <name evidence="2" type="ORF">SCA03_45330</name>
</gene>
<feature type="region of interest" description="Disordered" evidence="1">
    <location>
        <begin position="1"/>
        <end position="23"/>
    </location>
</feature>
<reference evidence="2 3" key="1">
    <citation type="submission" date="2019-06" db="EMBL/GenBank/DDBJ databases">
        <title>Whole genome shotgun sequence of Streptomyces cacaoi subsp. cacaoi NBRC 12748.</title>
        <authorList>
            <person name="Hosoyama A."/>
            <person name="Uohara A."/>
            <person name="Ohji S."/>
            <person name="Ichikawa N."/>
        </authorList>
    </citation>
    <scope>NUCLEOTIDE SEQUENCE [LARGE SCALE GENOMIC DNA]</scope>
    <source>
        <strain evidence="2 3">NBRC 12748</strain>
    </source>
</reference>
<dbReference type="AlphaFoldDB" id="A0A4Y3R377"/>